<evidence type="ECO:0000259" key="9">
    <source>
        <dbReference type="PROSITE" id="PS51779"/>
    </source>
</evidence>
<gene>
    <name evidence="10" type="ORF">ET996_09190</name>
</gene>
<dbReference type="Proteomes" id="UP000291933">
    <property type="component" value="Unassembled WGS sequence"/>
</dbReference>
<keyword evidence="2" id="KW-1003">Cell membrane</keyword>
<dbReference type="Pfam" id="PF08478">
    <property type="entry name" value="POTRA_1"/>
    <property type="match status" value="1"/>
</dbReference>
<dbReference type="InterPro" id="IPR013685">
    <property type="entry name" value="POTRA_FtsQ_type"/>
</dbReference>
<comment type="caution">
    <text evidence="10">The sequence shown here is derived from an EMBL/GenBank/DDBJ whole genome shotgun (WGS) entry which is preliminary data.</text>
</comment>
<keyword evidence="4 8" id="KW-0812">Transmembrane</keyword>
<evidence type="ECO:0000256" key="4">
    <source>
        <dbReference type="ARBA" id="ARBA00022692"/>
    </source>
</evidence>
<dbReference type="Gene3D" id="3.10.20.310">
    <property type="entry name" value="membrane protein fhac"/>
    <property type="match status" value="1"/>
</dbReference>
<sequence>MNVPLIDFNGRVRDRVRELRRRRIQRAAKILLGLMVVAGLAWVGVASPLFSVKKVVVSGNAIVSTDDVTKAAKVPMGVPLAQVDAAAISRRIVTLPAVARGDVALSLPDTVTIKIIERAVAFVVADGGGFAWVDATGATFNSSTERPAGVPLAVADLNDHQLLSDVATVVSALPSRLTDKVVQVTAPTRDSIVIATGERTQIVWGSAESSSLKGQLADTMTKAQPTCRSVDVSSPSHPITRC</sequence>
<accession>A0A4Q9KM12</accession>
<keyword evidence="3" id="KW-0132">Cell division</keyword>
<dbReference type="PANTHER" id="PTHR37820">
    <property type="entry name" value="CELL DIVISION PROTEIN DIVIB"/>
    <property type="match status" value="1"/>
</dbReference>
<keyword evidence="11" id="KW-1185">Reference proteome</keyword>
<evidence type="ECO:0000313" key="10">
    <source>
        <dbReference type="EMBL" id="TBT94759.1"/>
    </source>
</evidence>
<dbReference type="PANTHER" id="PTHR37820:SF1">
    <property type="entry name" value="CELL DIVISION PROTEIN FTSQ"/>
    <property type="match status" value="1"/>
</dbReference>
<proteinExistence type="predicted"/>
<dbReference type="InterPro" id="IPR050487">
    <property type="entry name" value="FtsQ_DivIB"/>
</dbReference>
<evidence type="ECO:0000256" key="1">
    <source>
        <dbReference type="ARBA" id="ARBA00004370"/>
    </source>
</evidence>
<dbReference type="RefSeq" id="WP_131172264.1">
    <property type="nucleotide sequence ID" value="NZ_FXTL01000010.1"/>
</dbReference>
<reference evidence="10 11" key="1">
    <citation type="submission" date="2019-01" db="EMBL/GenBank/DDBJ databases">
        <title>Lactibacter flavus gen. nov., sp. nov., a novel bacterium of the family Propionibacteriaceae isolated from raw milk and dairy products.</title>
        <authorList>
            <person name="Huptas C."/>
            <person name="Wenning M."/>
            <person name="Breitenwieser F."/>
            <person name="Doll E."/>
            <person name="Von Neubeck M."/>
            <person name="Busse H.-J."/>
            <person name="Scherer S."/>
        </authorList>
    </citation>
    <scope>NUCLEOTIDE SEQUENCE [LARGE SCALE GENOMIC DNA]</scope>
    <source>
        <strain evidence="10 11">DSM 22130</strain>
    </source>
</reference>
<keyword evidence="6 8" id="KW-0472">Membrane</keyword>
<name>A0A4Q9KM12_PROTD</name>
<dbReference type="InterPro" id="IPR034746">
    <property type="entry name" value="POTRA"/>
</dbReference>
<dbReference type="OrthoDB" id="9790760at2"/>
<dbReference type="AlphaFoldDB" id="A0A4Q9KM12"/>
<dbReference type="Pfam" id="PF03799">
    <property type="entry name" value="FtsQ_DivIB_C"/>
    <property type="match status" value="1"/>
</dbReference>
<evidence type="ECO:0000256" key="5">
    <source>
        <dbReference type="ARBA" id="ARBA00022989"/>
    </source>
</evidence>
<feature type="domain" description="POTRA" evidence="9">
    <location>
        <begin position="50"/>
        <end position="118"/>
    </location>
</feature>
<keyword evidence="7" id="KW-0131">Cell cycle</keyword>
<comment type="subcellular location">
    <subcellularLocation>
        <location evidence="1">Membrane</location>
    </subcellularLocation>
</comment>
<dbReference type="PROSITE" id="PS51779">
    <property type="entry name" value="POTRA"/>
    <property type="match status" value="1"/>
</dbReference>
<evidence type="ECO:0000256" key="2">
    <source>
        <dbReference type="ARBA" id="ARBA00022475"/>
    </source>
</evidence>
<protein>
    <submittedName>
        <fullName evidence="10">FtsQ-type POTRA domain-containing protein</fullName>
    </submittedName>
</protein>
<evidence type="ECO:0000256" key="3">
    <source>
        <dbReference type="ARBA" id="ARBA00022618"/>
    </source>
</evidence>
<dbReference type="GO" id="GO:0005886">
    <property type="term" value="C:plasma membrane"/>
    <property type="evidence" value="ECO:0007669"/>
    <property type="project" value="TreeGrafter"/>
</dbReference>
<feature type="transmembrane region" description="Helical" evidence="8">
    <location>
        <begin position="30"/>
        <end position="50"/>
    </location>
</feature>
<dbReference type="InterPro" id="IPR005548">
    <property type="entry name" value="Cell_div_FtsQ/DivIB_C"/>
</dbReference>
<evidence type="ECO:0000256" key="7">
    <source>
        <dbReference type="ARBA" id="ARBA00023306"/>
    </source>
</evidence>
<dbReference type="GO" id="GO:0051301">
    <property type="term" value="P:cell division"/>
    <property type="evidence" value="ECO:0007669"/>
    <property type="project" value="UniProtKB-KW"/>
</dbReference>
<evidence type="ECO:0000313" key="11">
    <source>
        <dbReference type="Proteomes" id="UP000291933"/>
    </source>
</evidence>
<evidence type="ECO:0000256" key="8">
    <source>
        <dbReference type="SAM" id="Phobius"/>
    </source>
</evidence>
<keyword evidence="5 8" id="KW-1133">Transmembrane helix</keyword>
<organism evidence="10 11">
    <name type="scientific">Propioniciclava tarda</name>
    <dbReference type="NCBI Taxonomy" id="433330"/>
    <lineage>
        <taxon>Bacteria</taxon>
        <taxon>Bacillati</taxon>
        <taxon>Actinomycetota</taxon>
        <taxon>Actinomycetes</taxon>
        <taxon>Propionibacteriales</taxon>
        <taxon>Propionibacteriaceae</taxon>
        <taxon>Propioniciclava</taxon>
    </lineage>
</organism>
<evidence type="ECO:0000256" key="6">
    <source>
        <dbReference type="ARBA" id="ARBA00023136"/>
    </source>
</evidence>
<dbReference type="EMBL" id="SDMR01000010">
    <property type="protein sequence ID" value="TBT94759.1"/>
    <property type="molecule type" value="Genomic_DNA"/>
</dbReference>